<name>A0A0E0KYQ7_ORYPU</name>
<evidence type="ECO:0000256" key="2">
    <source>
        <dbReference type="ARBA" id="ARBA00023015"/>
    </source>
</evidence>
<sequence>MVAHATINTGRCDAAAAATATTKSRPVVMPPARSNHRSACRKNSGSNKEMRRRMRRCVEVRRKMEALRSLVPGAAGAGAGEDAGEELLFRVADYIARLQVQVKVMQLMVDVLEHTKD</sequence>
<dbReference type="Proteomes" id="UP000026962">
    <property type="component" value="Chromosome 5"/>
</dbReference>
<dbReference type="AlphaFoldDB" id="A0A0E0KYQ7"/>
<dbReference type="PANTHER" id="PTHR33124:SF79">
    <property type="entry name" value="OS05G0157400 PROTEIN"/>
    <property type="match status" value="1"/>
</dbReference>
<evidence type="ECO:0000313" key="6">
    <source>
        <dbReference type="Proteomes" id="UP000026962"/>
    </source>
</evidence>
<dbReference type="SUPFAM" id="SSF47459">
    <property type="entry name" value="HLH, helix-loop-helix DNA-binding domain"/>
    <property type="match status" value="1"/>
</dbReference>
<proteinExistence type="inferred from homology"/>
<accession>A0A0E0KYQ7</accession>
<dbReference type="OMA" id="MQVRVMQ"/>
<dbReference type="PANTHER" id="PTHR33124">
    <property type="entry name" value="TRANSCRIPTION FACTOR IBH1-LIKE 1"/>
    <property type="match status" value="1"/>
</dbReference>
<feature type="region of interest" description="Disordered" evidence="4">
    <location>
        <begin position="18"/>
        <end position="53"/>
    </location>
</feature>
<keyword evidence="6" id="KW-1185">Reference proteome</keyword>
<dbReference type="InterPro" id="IPR044660">
    <property type="entry name" value="IBH1-like"/>
</dbReference>
<evidence type="ECO:0008006" key="7">
    <source>
        <dbReference type="Google" id="ProtNLM"/>
    </source>
</evidence>
<evidence type="ECO:0000313" key="5">
    <source>
        <dbReference type="EnsemblPlants" id="OPUNC05G03740.1"/>
    </source>
</evidence>
<comment type="similarity">
    <text evidence="1">Belongs to the bHLH protein family.</text>
</comment>
<dbReference type="GO" id="GO:0006355">
    <property type="term" value="P:regulation of DNA-templated transcription"/>
    <property type="evidence" value="ECO:0007669"/>
    <property type="project" value="InterPro"/>
</dbReference>
<keyword evidence="2" id="KW-0805">Transcription regulation</keyword>
<dbReference type="eggNOG" id="ENOG502S5A4">
    <property type="taxonomic scope" value="Eukaryota"/>
</dbReference>
<evidence type="ECO:0000256" key="4">
    <source>
        <dbReference type="SAM" id="MobiDB-lite"/>
    </source>
</evidence>
<dbReference type="HOGENOM" id="CLU_129568_0_0_1"/>
<protein>
    <recommendedName>
        <fullName evidence="7">BHLH domain-containing protein</fullName>
    </recommendedName>
</protein>
<dbReference type="InterPro" id="IPR036638">
    <property type="entry name" value="HLH_DNA-bd_sf"/>
</dbReference>
<reference evidence="5" key="2">
    <citation type="submission" date="2018-05" db="EMBL/GenBank/DDBJ databases">
        <title>OpunRS2 (Oryza punctata Reference Sequence Version 2).</title>
        <authorList>
            <person name="Zhang J."/>
            <person name="Kudrna D."/>
            <person name="Lee S."/>
            <person name="Talag J."/>
            <person name="Welchert J."/>
            <person name="Wing R.A."/>
        </authorList>
    </citation>
    <scope>NUCLEOTIDE SEQUENCE [LARGE SCALE GENOMIC DNA]</scope>
</reference>
<reference evidence="5" key="1">
    <citation type="submission" date="2015-04" db="UniProtKB">
        <authorList>
            <consortium name="EnsemblPlants"/>
        </authorList>
    </citation>
    <scope>IDENTIFICATION</scope>
</reference>
<dbReference type="Gramene" id="OPUNC05G03740.1">
    <property type="protein sequence ID" value="OPUNC05G03740.1"/>
    <property type="gene ID" value="OPUNC05G03740"/>
</dbReference>
<dbReference type="EnsemblPlants" id="OPUNC05G03740.1">
    <property type="protein sequence ID" value="OPUNC05G03740.1"/>
    <property type="gene ID" value="OPUNC05G03740"/>
</dbReference>
<dbReference type="GO" id="GO:0046983">
    <property type="term" value="F:protein dimerization activity"/>
    <property type="evidence" value="ECO:0007669"/>
    <property type="project" value="InterPro"/>
</dbReference>
<keyword evidence="3" id="KW-0804">Transcription</keyword>
<organism evidence="5">
    <name type="scientific">Oryza punctata</name>
    <name type="common">Red rice</name>
    <dbReference type="NCBI Taxonomy" id="4537"/>
    <lineage>
        <taxon>Eukaryota</taxon>
        <taxon>Viridiplantae</taxon>
        <taxon>Streptophyta</taxon>
        <taxon>Embryophyta</taxon>
        <taxon>Tracheophyta</taxon>
        <taxon>Spermatophyta</taxon>
        <taxon>Magnoliopsida</taxon>
        <taxon>Liliopsida</taxon>
        <taxon>Poales</taxon>
        <taxon>Poaceae</taxon>
        <taxon>BOP clade</taxon>
        <taxon>Oryzoideae</taxon>
        <taxon>Oryzeae</taxon>
        <taxon>Oryzinae</taxon>
        <taxon>Oryza</taxon>
    </lineage>
</organism>
<evidence type="ECO:0000256" key="3">
    <source>
        <dbReference type="ARBA" id="ARBA00023163"/>
    </source>
</evidence>
<evidence type="ECO:0000256" key="1">
    <source>
        <dbReference type="ARBA" id="ARBA00005510"/>
    </source>
</evidence>